<protein>
    <submittedName>
        <fullName evidence="2">Uncharacterized protein</fullName>
    </submittedName>
</protein>
<gene>
    <name evidence="2" type="ORF">FEE40_13050</name>
</gene>
<dbReference type="RefSeq" id="WP_163588257.1">
    <property type="nucleotide sequence ID" value="NZ_CP040853.1"/>
</dbReference>
<proteinExistence type="predicted"/>
<keyword evidence="2" id="KW-0614">Plasmid</keyword>
<dbReference type="Proteomes" id="UP000463931">
    <property type="component" value="Plasmid unnamed"/>
</dbReference>
<evidence type="ECO:0000313" key="2">
    <source>
        <dbReference type="EMBL" id="QIA91129.1"/>
    </source>
</evidence>
<feature type="region of interest" description="Disordered" evidence="1">
    <location>
        <begin position="147"/>
        <end position="195"/>
    </location>
</feature>
<evidence type="ECO:0000256" key="1">
    <source>
        <dbReference type="SAM" id="MobiDB-lite"/>
    </source>
</evidence>
<evidence type="ECO:0000313" key="3">
    <source>
        <dbReference type="Proteomes" id="UP000463931"/>
    </source>
</evidence>
<dbReference type="EMBL" id="CP040853">
    <property type="protein sequence ID" value="QIA91129.1"/>
    <property type="molecule type" value="Genomic_DNA"/>
</dbReference>
<feature type="compositionally biased region" description="Basic and acidic residues" evidence="1">
    <location>
        <begin position="150"/>
        <end position="161"/>
    </location>
</feature>
<name>A0AAE6WJR3_9LACO</name>
<sequence>MKKVSTPPVIIMELRNNPKYRDLSGLAKNMYDYYAHRAKCSAYHAQNGDNRFIDKNGVFIYYSNEDICELLSVSERTVSKFRKQLINAGLIEVVREGLTSYKIYVKEPEKTPNTVSWRLKPNVEEVCEDGDMVTDLELIDNTAEKTVPNNEKKEIPSRPEKIAGTGGKNVPLSVPHSSTRETNVTKETGKSADFSQTQEELALEGLKDRVSGIIGIRAWGKIHMIAQGSYHKAKELVDTIYKAKKQVSQRVRSICKQYWNLPEISDVAYDSVYFEKNDLLARGVESALVRIIEIHYKSERSEIKNLSGFIYAFLRNSFSQNVESYIENQTNGYYCLQDVAQYVHNTLNFRKF</sequence>
<accession>A0AAE6WJR3</accession>
<organism evidence="2 3">
    <name type="scientific">Ligilactobacillus murinus</name>
    <dbReference type="NCBI Taxonomy" id="1622"/>
    <lineage>
        <taxon>Bacteria</taxon>
        <taxon>Bacillati</taxon>
        <taxon>Bacillota</taxon>
        <taxon>Bacilli</taxon>
        <taxon>Lactobacillales</taxon>
        <taxon>Lactobacillaceae</taxon>
        <taxon>Ligilactobacillus</taxon>
    </lineage>
</organism>
<reference evidence="2 3" key="1">
    <citation type="journal article" date="2019" name="Nat. Med.">
        <title>Preventing dysbiosis of the neonatal mouse intestinal microbiome protects against late-onset sepsis.</title>
        <authorList>
            <person name="Singer J.R."/>
            <person name="Blosser E.G."/>
            <person name="Zindl C.L."/>
            <person name="Silberger D.J."/>
            <person name="Conlan S."/>
            <person name="Laufer V.A."/>
            <person name="DiToro D."/>
            <person name="Deming C."/>
            <person name="Kumar R."/>
            <person name="Morrow C.D."/>
            <person name="Segre J.A."/>
            <person name="Gray M.J."/>
            <person name="Randolph D.A."/>
            <person name="Weaver C.T."/>
        </authorList>
    </citation>
    <scope>NUCLEOTIDE SEQUENCE [LARGE SCALE GENOMIC DNA]</scope>
    <source>
        <strain evidence="2 3">V10</strain>
    </source>
</reference>
<dbReference type="AlphaFoldDB" id="A0AAE6WJR3"/>
<geneLocation type="plasmid" evidence="2 3">
    <name>unnamed</name>
</geneLocation>